<accession>A0AAV4MBJ8</accession>
<organism evidence="2 3">
    <name type="scientific">Caerostris extrusa</name>
    <name type="common">Bark spider</name>
    <name type="synonym">Caerostris bankana</name>
    <dbReference type="NCBI Taxonomy" id="172846"/>
    <lineage>
        <taxon>Eukaryota</taxon>
        <taxon>Metazoa</taxon>
        <taxon>Ecdysozoa</taxon>
        <taxon>Arthropoda</taxon>
        <taxon>Chelicerata</taxon>
        <taxon>Arachnida</taxon>
        <taxon>Araneae</taxon>
        <taxon>Araneomorphae</taxon>
        <taxon>Entelegynae</taxon>
        <taxon>Araneoidea</taxon>
        <taxon>Araneidae</taxon>
        <taxon>Caerostris</taxon>
    </lineage>
</organism>
<gene>
    <name evidence="2" type="ORF">CEXT_15531</name>
</gene>
<dbReference type="EMBL" id="BPLR01002091">
    <property type="protein sequence ID" value="GIX69847.1"/>
    <property type="molecule type" value="Genomic_DNA"/>
</dbReference>
<evidence type="ECO:0000256" key="1">
    <source>
        <dbReference type="SAM" id="MobiDB-lite"/>
    </source>
</evidence>
<reference evidence="2 3" key="1">
    <citation type="submission" date="2021-06" db="EMBL/GenBank/DDBJ databases">
        <title>Caerostris extrusa draft genome.</title>
        <authorList>
            <person name="Kono N."/>
            <person name="Arakawa K."/>
        </authorList>
    </citation>
    <scope>NUCLEOTIDE SEQUENCE [LARGE SCALE GENOMIC DNA]</scope>
</reference>
<proteinExistence type="predicted"/>
<feature type="region of interest" description="Disordered" evidence="1">
    <location>
        <begin position="37"/>
        <end position="82"/>
    </location>
</feature>
<feature type="compositionally biased region" description="Basic and acidic residues" evidence="1">
    <location>
        <begin position="54"/>
        <end position="82"/>
    </location>
</feature>
<dbReference type="Proteomes" id="UP001054945">
    <property type="component" value="Unassembled WGS sequence"/>
</dbReference>
<sequence length="82" mass="10114">MQTTIPECLRIKRSVIRRQTITSNEREERKVFQYMKEKPSHTRKGVLLSKKERKNIERSRIRLNNRRKEVSTDVRRENDQRF</sequence>
<evidence type="ECO:0000313" key="2">
    <source>
        <dbReference type="EMBL" id="GIX69847.1"/>
    </source>
</evidence>
<evidence type="ECO:0000313" key="3">
    <source>
        <dbReference type="Proteomes" id="UP001054945"/>
    </source>
</evidence>
<dbReference type="AlphaFoldDB" id="A0AAV4MBJ8"/>
<keyword evidence="3" id="KW-1185">Reference proteome</keyword>
<protein>
    <submittedName>
        <fullName evidence="2">Uncharacterized protein</fullName>
    </submittedName>
</protein>
<name>A0AAV4MBJ8_CAEEX</name>
<comment type="caution">
    <text evidence="2">The sequence shown here is derived from an EMBL/GenBank/DDBJ whole genome shotgun (WGS) entry which is preliminary data.</text>
</comment>